<keyword evidence="3" id="KW-0804">Transcription</keyword>
<reference evidence="6 7" key="1">
    <citation type="submission" date="2017-07" db="EMBL/GenBank/DDBJ databases">
        <title>A draft genome sequence of Komagataeibacter xylinus LMG 1515.</title>
        <authorList>
            <person name="Skraban J."/>
            <person name="Cleenwerck I."/>
            <person name="Vandamme P."/>
            <person name="Trcek J."/>
        </authorList>
    </citation>
    <scope>NUCLEOTIDE SEQUENCE [LARGE SCALE GENOMIC DNA]</scope>
    <source>
        <strain evidence="6 7">LMG 1515</strain>
    </source>
</reference>
<dbReference type="GO" id="GO:0003677">
    <property type="term" value="F:DNA binding"/>
    <property type="evidence" value="ECO:0007669"/>
    <property type="project" value="UniProtKB-KW"/>
</dbReference>
<dbReference type="InterPro" id="IPR036388">
    <property type="entry name" value="WH-like_DNA-bd_sf"/>
</dbReference>
<evidence type="ECO:0000256" key="2">
    <source>
        <dbReference type="ARBA" id="ARBA00023125"/>
    </source>
</evidence>
<dbReference type="SUPFAM" id="SSF46785">
    <property type="entry name" value="Winged helix' DNA-binding domain"/>
    <property type="match status" value="1"/>
</dbReference>
<dbReference type="PRINTS" id="PR00035">
    <property type="entry name" value="HTHGNTR"/>
</dbReference>
<dbReference type="AlphaFoldDB" id="A0A318PHJ2"/>
<name>A0A318PHJ2_KOMXY</name>
<sequence>MSTAVKKGEEEKAPSSTEKSVTAWGEPRNLTEETYEHMLDLILSRKLPGGTIIQERRMAEDLGVSRTPMREAIGRLEGEGLVVRHNARLLAVRHVSLDEYLQSLEVRLLVEPYAANIAAEHIPTERLAELRRSLRSIDPSHTFSPAQHWVFDDNLHGAIGEYCENGLIAKTIQGMRRFTKMFERQSLAERNAPGWAEHESILSALETRDGALASKAMTRHLRTARKTVLDSFVTRTHMQ</sequence>
<dbReference type="PANTHER" id="PTHR43537">
    <property type="entry name" value="TRANSCRIPTIONAL REGULATOR, GNTR FAMILY"/>
    <property type="match status" value="1"/>
</dbReference>
<evidence type="ECO:0000313" key="7">
    <source>
        <dbReference type="Proteomes" id="UP000248257"/>
    </source>
</evidence>
<protein>
    <submittedName>
        <fullName evidence="6">GntR family transcriptional regulator</fullName>
    </submittedName>
</protein>
<evidence type="ECO:0000256" key="4">
    <source>
        <dbReference type="SAM" id="MobiDB-lite"/>
    </source>
</evidence>
<dbReference type="CDD" id="cd07377">
    <property type="entry name" value="WHTH_GntR"/>
    <property type="match status" value="1"/>
</dbReference>
<feature type="region of interest" description="Disordered" evidence="4">
    <location>
        <begin position="1"/>
        <end position="28"/>
    </location>
</feature>
<dbReference type="OrthoDB" id="9812290at2"/>
<gene>
    <name evidence="6" type="ORF">CFR75_09355</name>
</gene>
<dbReference type="PANTHER" id="PTHR43537:SF24">
    <property type="entry name" value="GLUCONATE OPERON TRANSCRIPTIONAL REPRESSOR"/>
    <property type="match status" value="1"/>
</dbReference>
<accession>A0A318PHJ2</accession>
<evidence type="ECO:0000256" key="1">
    <source>
        <dbReference type="ARBA" id="ARBA00023015"/>
    </source>
</evidence>
<keyword evidence="1" id="KW-0805">Transcription regulation</keyword>
<dbReference type="SUPFAM" id="SSF48008">
    <property type="entry name" value="GntR ligand-binding domain-like"/>
    <property type="match status" value="1"/>
</dbReference>
<dbReference type="InterPro" id="IPR000524">
    <property type="entry name" value="Tscrpt_reg_HTH_GntR"/>
</dbReference>
<evidence type="ECO:0000256" key="3">
    <source>
        <dbReference type="ARBA" id="ARBA00023163"/>
    </source>
</evidence>
<dbReference type="InterPro" id="IPR036390">
    <property type="entry name" value="WH_DNA-bd_sf"/>
</dbReference>
<dbReference type="RefSeq" id="WP_061274319.1">
    <property type="nucleotide sequence ID" value="NZ_CBCRXN010000015.1"/>
</dbReference>
<dbReference type="GO" id="GO:0003700">
    <property type="term" value="F:DNA-binding transcription factor activity"/>
    <property type="evidence" value="ECO:0007669"/>
    <property type="project" value="InterPro"/>
</dbReference>
<dbReference type="STRING" id="1220579.GCA_001571345_01862"/>
<dbReference type="PROSITE" id="PS50949">
    <property type="entry name" value="HTH_GNTR"/>
    <property type="match status" value="1"/>
</dbReference>
<dbReference type="SMART" id="SM00345">
    <property type="entry name" value="HTH_GNTR"/>
    <property type="match status" value="1"/>
</dbReference>
<dbReference type="Pfam" id="PF00392">
    <property type="entry name" value="GntR"/>
    <property type="match status" value="1"/>
</dbReference>
<dbReference type="SMART" id="SM00895">
    <property type="entry name" value="FCD"/>
    <property type="match status" value="1"/>
</dbReference>
<dbReference type="EMBL" id="NKUC01000017">
    <property type="protein sequence ID" value="PYD56738.1"/>
    <property type="molecule type" value="Genomic_DNA"/>
</dbReference>
<proteinExistence type="predicted"/>
<keyword evidence="7" id="KW-1185">Reference proteome</keyword>
<keyword evidence="2" id="KW-0238">DNA-binding</keyword>
<dbReference type="Proteomes" id="UP000248257">
    <property type="component" value="Unassembled WGS sequence"/>
</dbReference>
<comment type="caution">
    <text evidence="6">The sequence shown here is derived from an EMBL/GenBank/DDBJ whole genome shotgun (WGS) entry which is preliminary data.</text>
</comment>
<dbReference type="Gene3D" id="1.20.120.530">
    <property type="entry name" value="GntR ligand-binding domain-like"/>
    <property type="match status" value="1"/>
</dbReference>
<dbReference type="InterPro" id="IPR011711">
    <property type="entry name" value="GntR_C"/>
</dbReference>
<dbReference type="Pfam" id="PF07729">
    <property type="entry name" value="FCD"/>
    <property type="match status" value="1"/>
</dbReference>
<evidence type="ECO:0000259" key="5">
    <source>
        <dbReference type="PROSITE" id="PS50949"/>
    </source>
</evidence>
<dbReference type="Gene3D" id="1.10.10.10">
    <property type="entry name" value="Winged helix-like DNA-binding domain superfamily/Winged helix DNA-binding domain"/>
    <property type="match status" value="1"/>
</dbReference>
<evidence type="ECO:0000313" key="6">
    <source>
        <dbReference type="EMBL" id="PYD56738.1"/>
    </source>
</evidence>
<dbReference type="InterPro" id="IPR008920">
    <property type="entry name" value="TF_FadR/GntR_C"/>
</dbReference>
<feature type="domain" description="HTH gntR-type" evidence="5">
    <location>
        <begin position="28"/>
        <end position="95"/>
    </location>
</feature>
<organism evidence="6 7">
    <name type="scientific">Komagataeibacter xylinus</name>
    <name type="common">Gluconacetobacter xylinus</name>
    <dbReference type="NCBI Taxonomy" id="28448"/>
    <lineage>
        <taxon>Bacteria</taxon>
        <taxon>Pseudomonadati</taxon>
        <taxon>Pseudomonadota</taxon>
        <taxon>Alphaproteobacteria</taxon>
        <taxon>Acetobacterales</taxon>
        <taxon>Acetobacteraceae</taxon>
        <taxon>Komagataeibacter</taxon>
    </lineage>
</organism>
<feature type="compositionally biased region" description="Basic and acidic residues" evidence="4">
    <location>
        <begin position="1"/>
        <end position="13"/>
    </location>
</feature>